<feature type="transmembrane region" description="Helical" evidence="2">
    <location>
        <begin position="186"/>
        <end position="208"/>
    </location>
</feature>
<evidence type="ECO:0000313" key="4">
    <source>
        <dbReference type="EMBL" id="KAK9782439.1"/>
    </source>
</evidence>
<sequence length="802" mass="86597">MDGVIPARNGKSAFRYTWDEDGVVRNIEPLEKVRARTEGLSSHSRHTPKDSRSKVNWPFHYRATSEVPSTPATSHLSHFRRATAQTKSWFKEAGDSASILSRSLVPDYVVHYMRGETPESLAMKRERMNWGERDVILTPGRERFMSQQAFFEDPFSSQTHLASGEFEQDSRKHGFRRLLTGWRGGVAFNSFSSLIILLAAVVCFAVVVSKSQVVGGESTLFSGSCSTASNINIGLHALINTLSIILLVGGNYVFQVLSSPTRNELTAAHDKKRWLDIGVPSLRNLPHISGFRASLATVILLVAVATQVIYNAVIFTSQTGVDYDIVFVTEPFLSGSSFSNDTESNVGGLSRADLLDLQADAVQSKLVNLTTESCVQAFGGTYESQYDALLLVVETASTTTSVVQTARLSTSIKAYSEASSQDELALDGSLVQYCLARIGSPQTCGVTVSSSLLGVVALLHLATFCSIATVLSRTQFEPLATLGDAIRSFLRYPDSTTKSACLLSKKDVRGGRWGYSEAKYFAPSAHFWMFTPSLPRWTLMVFTWTALAVPTAVALGLVMPTDPQGVSTPFGISTPYTTFQLPGPTTEPQMALLVCLPQLLLAILYMVTNSHLTTYYLSHELTLFALGPRPLRVSSDPAGKQTTSLFITLPRPISWALLVLFVAMGFALSQAVFPAVITLSPSISTSSSDQSQIIAVAFSTQALLVLLALLFILIVLVVSLGLRRAPAAALVNGQERGNPLVLKGGSCSAALSAKCHPGPGEAEPWKQDVTWGVVAEGMGMREGRCAFSALSVGAVDVGRAYA</sequence>
<gene>
    <name evidence="4" type="ORF">SCAR479_00782</name>
</gene>
<feature type="transmembrane region" description="Helical" evidence="2">
    <location>
        <begin position="590"/>
        <end position="608"/>
    </location>
</feature>
<name>A0ABR2Y7F6_9PEZI</name>
<keyword evidence="2" id="KW-0812">Transmembrane</keyword>
<dbReference type="PANTHER" id="PTHR35395">
    <property type="entry name" value="DUF6536 DOMAIN-CONTAINING PROTEIN"/>
    <property type="match status" value="1"/>
</dbReference>
<evidence type="ECO:0000256" key="2">
    <source>
        <dbReference type="SAM" id="Phobius"/>
    </source>
</evidence>
<feature type="transmembrane region" description="Helical" evidence="2">
    <location>
        <begin position="233"/>
        <end position="254"/>
    </location>
</feature>
<dbReference type="PANTHER" id="PTHR35395:SF1">
    <property type="entry name" value="DUF6536 DOMAIN-CONTAINING PROTEIN"/>
    <property type="match status" value="1"/>
</dbReference>
<accession>A0ABR2Y7F6</accession>
<reference evidence="4 5" key="1">
    <citation type="submission" date="2024-02" db="EMBL/GenBank/DDBJ databases">
        <title>First draft genome assembly of two strains of Seiridium cardinale.</title>
        <authorList>
            <person name="Emiliani G."/>
            <person name="Scali E."/>
        </authorList>
    </citation>
    <scope>NUCLEOTIDE SEQUENCE [LARGE SCALE GENOMIC DNA]</scope>
    <source>
        <strain evidence="4 5">BM-138-000479</strain>
    </source>
</reference>
<feature type="transmembrane region" description="Helical" evidence="2">
    <location>
        <begin position="693"/>
        <end position="718"/>
    </location>
</feature>
<feature type="domain" description="DUF6536" evidence="3">
    <location>
        <begin position="182"/>
        <end position="333"/>
    </location>
</feature>
<keyword evidence="5" id="KW-1185">Reference proteome</keyword>
<feature type="transmembrane region" description="Helical" evidence="2">
    <location>
        <begin position="537"/>
        <end position="559"/>
    </location>
</feature>
<dbReference type="InterPro" id="IPR046623">
    <property type="entry name" value="DUF6536"/>
</dbReference>
<proteinExistence type="predicted"/>
<protein>
    <submittedName>
        <fullName evidence="4">DUF6536 domain-containing protein</fullName>
    </submittedName>
</protein>
<feature type="region of interest" description="Disordered" evidence="1">
    <location>
        <begin position="35"/>
        <end position="55"/>
    </location>
</feature>
<comment type="caution">
    <text evidence="4">The sequence shown here is derived from an EMBL/GenBank/DDBJ whole genome shotgun (WGS) entry which is preliminary data.</text>
</comment>
<feature type="transmembrane region" description="Helical" evidence="2">
    <location>
        <begin position="653"/>
        <end position="673"/>
    </location>
</feature>
<evidence type="ECO:0000259" key="3">
    <source>
        <dbReference type="Pfam" id="PF20163"/>
    </source>
</evidence>
<feature type="transmembrane region" description="Helical" evidence="2">
    <location>
        <begin position="291"/>
        <end position="310"/>
    </location>
</feature>
<keyword evidence="2" id="KW-1133">Transmembrane helix</keyword>
<evidence type="ECO:0000313" key="5">
    <source>
        <dbReference type="Proteomes" id="UP001465668"/>
    </source>
</evidence>
<organism evidence="4 5">
    <name type="scientific">Seiridium cardinale</name>
    <dbReference type="NCBI Taxonomy" id="138064"/>
    <lineage>
        <taxon>Eukaryota</taxon>
        <taxon>Fungi</taxon>
        <taxon>Dikarya</taxon>
        <taxon>Ascomycota</taxon>
        <taxon>Pezizomycotina</taxon>
        <taxon>Sordariomycetes</taxon>
        <taxon>Xylariomycetidae</taxon>
        <taxon>Amphisphaeriales</taxon>
        <taxon>Sporocadaceae</taxon>
        <taxon>Seiridium</taxon>
    </lineage>
</organism>
<dbReference type="Pfam" id="PF20163">
    <property type="entry name" value="DUF6536"/>
    <property type="match status" value="1"/>
</dbReference>
<keyword evidence="2" id="KW-0472">Membrane</keyword>
<dbReference type="Proteomes" id="UP001465668">
    <property type="component" value="Unassembled WGS sequence"/>
</dbReference>
<evidence type="ECO:0000256" key="1">
    <source>
        <dbReference type="SAM" id="MobiDB-lite"/>
    </source>
</evidence>
<dbReference type="EMBL" id="JARVKM010000002">
    <property type="protein sequence ID" value="KAK9782439.1"/>
    <property type="molecule type" value="Genomic_DNA"/>
</dbReference>